<keyword evidence="3" id="KW-1185">Reference proteome</keyword>
<dbReference type="PANTHER" id="PTHR34047">
    <property type="entry name" value="NUCLEAR INTRON MATURASE 1, MITOCHONDRIAL-RELATED"/>
    <property type="match status" value="1"/>
</dbReference>
<organism evidence="2 3">
    <name type="scientific">Nocardia aurea</name>
    <dbReference type="NCBI Taxonomy" id="2144174"/>
    <lineage>
        <taxon>Bacteria</taxon>
        <taxon>Bacillati</taxon>
        <taxon>Actinomycetota</taxon>
        <taxon>Actinomycetes</taxon>
        <taxon>Mycobacteriales</taxon>
        <taxon>Nocardiaceae</taxon>
        <taxon>Nocardia</taxon>
    </lineage>
</organism>
<dbReference type="Pfam" id="PF00078">
    <property type="entry name" value="RVT_1"/>
    <property type="match status" value="1"/>
</dbReference>
<dbReference type="RefSeq" id="WP_357784712.1">
    <property type="nucleotide sequence ID" value="NZ_JBFAKC010000007.1"/>
</dbReference>
<gene>
    <name evidence="2" type="ORF">AB0I48_17130</name>
</gene>
<sequence length="225" mass="26165">YFATTAGGPATSDYQRRKRRRLGQANFRLIRYADDFLVMVAGDRVHAEQARDAVAAVLAPMGLRLSAAKTMITHIDEGLDFLGWRIQRHRKRGTAKHFVYTYPAKKALRAITVKVKTLCRTDTNRPLTALLHRLNPVLRGWCNYFRPGVSSSTFQYLSKLVWFQVLRWIRRKHRRMAWKELRRRYCGGGWWPTTATGQLFDLGRVHVTRYRYRGTVLPTPWTTAA</sequence>
<feature type="domain" description="Reverse transcriptase" evidence="1">
    <location>
        <begin position="1"/>
        <end position="86"/>
    </location>
</feature>
<dbReference type="InterPro" id="IPR013597">
    <property type="entry name" value="Mat_intron_G2"/>
</dbReference>
<dbReference type="InterPro" id="IPR000477">
    <property type="entry name" value="RT_dom"/>
</dbReference>
<evidence type="ECO:0000313" key="3">
    <source>
        <dbReference type="Proteomes" id="UP001551695"/>
    </source>
</evidence>
<dbReference type="Proteomes" id="UP001551695">
    <property type="component" value="Unassembled WGS sequence"/>
</dbReference>
<dbReference type="InterPro" id="IPR051083">
    <property type="entry name" value="GrpII_Intron_Splice-Mob/Def"/>
</dbReference>
<feature type="non-terminal residue" evidence="2">
    <location>
        <position position="1"/>
    </location>
</feature>
<dbReference type="PROSITE" id="PS50878">
    <property type="entry name" value="RT_POL"/>
    <property type="match status" value="1"/>
</dbReference>
<evidence type="ECO:0000313" key="2">
    <source>
        <dbReference type="EMBL" id="MEV0709286.1"/>
    </source>
</evidence>
<proteinExistence type="predicted"/>
<dbReference type="SUPFAM" id="SSF56672">
    <property type="entry name" value="DNA/RNA polymerases"/>
    <property type="match status" value="1"/>
</dbReference>
<dbReference type="PANTHER" id="PTHR34047:SF8">
    <property type="entry name" value="PROTEIN YKFC"/>
    <property type="match status" value="1"/>
</dbReference>
<dbReference type="EMBL" id="JBFAKC010000007">
    <property type="protein sequence ID" value="MEV0709286.1"/>
    <property type="molecule type" value="Genomic_DNA"/>
</dbReference>
<comment type="caution">
    <text evidence="2">The sequence shown here is derived from an EMBL/GenBank/DDBJ whole genome shotgun (WGS) entry which is preliminary data.</text>
</comment>
<accession>A0ABV3FV36</accession>
<name>A0ABV3FV36_9NOCA</name>
<reference evidence="2 3" key="1">
    <citation type="submission" date="2024-06" db="EMBL/GenBank/DDBJ databases">
        <title>The Natural Products Discovery Center: Release of the First 8490 Sequenced Strains for Exploring Actinobacteria Biosynthetic Diversity.</title>
        <authorList>
            <person name="Kalkreuter E."/>
            <person name="Kautsar S.A."/>
            <person name="Yang D."/>
            <person name="Bader C.D."/>
            <person name="Teijaro C.N."/>
            <person name="Fluegel L."/>
            <person name="Davis C.M."/>
            <person name="Simpson J.R."/>
            <person name="Lauterbach L."/>
            <person name="Steele A.D."/>
            <person name="Gui C."/>
            <person name="Meng S."/>
            <person name="Li G."/>
            <person name="Viehrig K."/>
            <person name="Ye F."/>
            <person name="Su P."/>
            <person name="Kiefer A.F."/>
            <person name="Nichols A."/>
            <person name="Cepeda A.J."/>
            <person name="Yan W."/>
            <person name="Fan B."/>
            <person name="Jiang Y."/>
            <person name="Adhikari A."/>
            <person name="Zheng C.-J."/>
            <person name="Schuster L."/>
            <person name="Cowan T.M."/>
            <person name="Smanski M.J."/>
            <person name="Chevrette M.G."/>
            <person name="De Carvalho L.P.S."/>
            <person name="Shen B."/>
        </authorList>
    </citation>
    <scope>NUCLEOTIDE SEQUENCE [LARGE SCALE GENOMIC DNA]</scope>
    <source>
        <strain evidence="2 3">NPDC050403</strain>
    </source>
</reference>
<dbReference type="Pfam" id="PF08388">
    <property type="entry name" value="GIIM"/>
    <property type="match status" value="1"/>
</dbReference>
<dbReference type="InterPro" id="IPR043502">
    <property type="entry name" value="DNA/RNA_pol_sf"/>
</dbReference>
<evidence type="ECO:0000259" key="1">
    <source>
        <dbReference type="PROSITE" id="PS50878"/>
    </source>
</evidence>
<protein>
    <submittedName>
        <fullName evidence="2">Group II intron maturase-specific domain-containing protein</fullName>
    </submittedName>
</protein>